<dbReference type="InterPro" id="IPR050493">
    <property type="entry name" value="FAD-dep_Monooxygenase_BioMet"/>
</dbReference>
<evidence type="ECO:0000256" key="1">
    <source>
        <dbReference type="ARBA" id="ARBA00007992"/>
    </source>
</evidence>
<keyword evidence="6" id="KW-0472">Membrane</keyword>
<organism evidence="8 9">
    <name type="scientific">Zasmidium cellare</name>
    <name type="common">Wine cellar mold</name>
    <name type="synonym">Racodium cellare</name>
    <dbReference type="NCBI Taxonomy" id="395010"/>
    <lineage>
        <taxon>Eukaryota</taxon>
        <taxon>Fungi</taxon>
        <taxon>Dikarya</taxon>
        <taxon>Ascomycota</taxon>
        <taxon>Pezizomycotina</taxon>
        <taxon>Dothideomycetes</taxon>
        <taxon>Dothideomycetidae</taxon>
        <taxon>Mycosphaerellales</taxon>
        <taxon>Mycosphaerellaceae</taxon>
        <taxon>Zasmidium</taxon>
    </lineage>
</organism>
<sequence>MAKNNIEDVAIIGGGLGGLLLAIFLADLGIKATIYEARSEKPPVYSGPVMLLPNGLRVLDRAGAYQQVLEKGSLAPRNYSMSNDHEVLDCRECGDRDTFGYVGLRIYRQDLVDILDSMVCERGVAVIRGKAFDHIVEETDNHVTFAFSDGDMVTCSLLVGADGIHSTVREYIAPNTELVYSGILSILGFVPKQYVHLPYPDYPLPAAVVGPAGMILFGWSDDKVEEYPLATNYKMEDLGRRGWQALRKETSTLLTMMRKGYEQWNSTIQGVLDHVRDDSLFIWPFYSVPKLAQWRSANGRAMILGDAAHAIPPQGGLGANLTFEDVQSLALLMAASKTDGSRWMANLNWWQSYRMSRMDGVRELAPKIVNRRQGQQECVADYAWLYNIDVARDVKEQLSEPTAKE</sequence>
<dbReference type="Proteomes" id="UP001305779">
    <property type="component" value="Unassembled WGS sequence"/>
</dbReference>
<dbReference type="SUPFAM" id="SSF51905">
    <property type="entry name" value="FAD/NAD(P)-binding domain"/>
    <property type="match status" value="1"/>
</dbReference>
<dbReference type="Gene3D" id="3.50.50.60">
    <property type="entry name" value="FAD/NAD(P)-binding domain"/>
    <property type="match status" value="1"/>
</dbReference>
<dbReference type="PANTHER" id="PTHR13789:SF316">
    <property type="entry name" value="FAD-BINDING DOMAIN-CONTAINING PROTEIN"/>
    <property type="match status" value="1"/>
</dbReference>
<dbReference type="PANTHER" id="PTHR13789">
    <property type="entry name" value="MONOOXYGENASE"/>
    <property type="match status" value="1"/>
</dbReference>
<reference evidence="8 9" key="1">
    <citation type="journal article" date="2023" name="G3 (Bethesda)">
        <title>A chromosome-level genome assembly of Zasmidium syzygii isolated from banana leaves.</title>
        <authorList>
            <person name="van Westerhoven A.C."/>
            <person name="Mehrabi R."/>
            <person name="Talebi R."/>
            <person name="Steentjes M.B.F."/>
            <person name="Corcolon B."/>
            <person name="Chong P.A."/>
            <person name="Kema G.H.J."/>
            <person name="Seidl M.F."/>
        </authorList>
    </citation>
    <scope>NUCLEOTIDE SEQUENCE [LARGE SCALE GENOMIC DNA]</scope>
    <source>
        <strain evidence="8 9">P124</strain>
    </source>
</reference>
<dbReference type="PRINTS" id="PR00420">
    <property type="entry name" value="RNGMNOXGNASE"/>
</dbReference>
<feature type="domain" description="FAD-binding" evidence="7">
    <location>
        <begin position="297"/>
        <end position="338"/>
    </location>
</feature>
<gene>
    <name evidence="8" type="ORF">PRZ48_005361</name>
</gene>
<proteinExistence type="inferred from homology"/>
<keyword evidence="5" id="KW-0503">Monooxygenase</keyword>
<keyword evidence="6" id="KW-1133">Transmembrane helix</keyword>
<evidence type="ECO:0000256" key="4">
    <source>
        <dbReference type="ARBA" id="ARBA00023002"/>
    </source>
</evidence>
<name>A0ABR0ET64_ZASCE</name>
<feature type="domain" description="FAD-binding" evidence="7">
    <location>
        <begin position="8"/>
        <end position="172"/>
    </location>
</feature>
<keyword evidence="4" id="KW-0560">Oxidoreductase</keyword>
<dbReference type="InterPro" id="IPR036188">
    <property type="entry name" value="FAD/NAD-bd_sf"/>
</dbReference>
<keyword evidence="6" id="KW-0812">Transmembrane</keyword>
<evidence type="ECO:0000256" key="3">
    <source>
        <dbReference type="ARBA" id="ARBA00022827"/>
    </source>
</evidence>
<dbReference type="Pfam" id="PF01494">
    <property type="entry name" value="FAD_binding_3"/>
    <property type="match status" value="2"/>
</dbReference>
<evidence type="ECO:0000313" key="9">
    <source>
        <dbReference type="Proteomes" id="UP001305779"/>
    </source>
</evidence>
<keyword evidence="2" id="KW-0285">Flavoprotein</keyword>
<dbReference type="EMBL" id="JAXOVC010000003">
    <property type="protein sequence ID" value="KAK4504445.1"/>
    <property type="molecule type" value="Genomic_DNA"/>
</dbReference>
<evidence type="ECO:0000256" key="5">
    <source>
        <dbReference type="ARBA" id="ARBA00023033"/>
    </source>
</evidence>
<evidence type="ECO:0000256" key="6">
    <source>
        <dbReference type="SAM" id="Phobius"/>
    </source>
</evidence>
<evidence type="ECO:0000313" key="8">
    <source>
        <dbReference type="EMBL" id="KAK4504445.1"/>
    </source>
</evidence>
<keyword evidence="9" id="KW-1185">Reference proteome</keyword>
<feature type="transmembrane region" description="Helical" evidence="6">
    <location>
        <begin position="9"/>
        <end position="30"/>
    </location>
</feature>
<dbReference type="InterPro" id="IPR002938">
    <property type="entry name" value="FAD-bd"/>
</dbReference>
<protein>
    <recommendedName>
        <fullName evidence="7">FAD-binding domain-containing protein</fullName>
    </recommendedName>
</protein>
<evidence type="ECO:0000256" key="2">
    <source>
        <dbReference type="ARBA" id="ARBA00022630"/>
    </source>
</evidence>
<comment type="similarity">
    <text evidence="1">Belongs to the paxM FAD-dependent monooxygenase family.</text>
</comment>
<keyword evidence="3" id="KW-0274">FAD</keyword>
<evidence type="ECO:0000259" key="7">
    <source>
        <dbReference type="Pfam" id="PF01494"/>
    </source>
</evidence>
<accession>A0ABR0ET64</accession>
<comment type="caution">
    <text evidence="8">The sequence shown here is derived from an EMBL/GenBank/DDBJ whole genome shotgun (WGS) entry which is preliminary data.</text>
</comment>